<sequence>MGGFVLVYKLRHKNTQDSASISQRTEANNTTADYENDLPQNQNIVLHPVYQNLNPSTYQSDSVYQSLQTNTIQSDSVYQSLQTNTIQSDSVYQSLQTNTIQSDSTLPPALPDGPRGFPRPAERHSLSSMSWVFPGASSQWGMPGTPLQGDVTEASETDARATSTAPFRCGGAAALLRAPPG</sequence>
<feature type="region of interest" description="Disordered" evidence="1">
    <location>
        <begin position="139"/>
        <end position="163"/>
    </location>
</feature>
<proteinExistence type="predicted"/>
<keyword evidence="3" id="KW-1185">Reference proteome</keyword>
<dbReference type="Proteomes" id="UP001274896">
    <property type="component" value="Unassembled WGS sequence"/>
</dbReference>
<protein>
    <submittedName>
        <fullName evidence="2">Uncharacterized protein</fullName>
    </submittedName>
</protein>
<evidence type="ECO:0000313" key="3">
    <source>
        <dbReference type="Proteomes" id="UP001274896"/>
    </source>
</evidence>
<evidence type="ECO:0000313" key="2">
    <source>
        <dbReference type="EMBL" id="KAK3510336.1"/>
    </source>
</evidence>
<accession>A0AAE0PY78</accession>
<gene>
    <name evidence="2" type="ORF">QTP70_002593</name>
</gene>
<name>A0AAE0PY78_9TELE</name>
<dbReference type="EMBL" id="JAUCMX010000025">
    <property type="protein sequence ID" value="KAK3510336.1"/>
    <property type="molecule type" value="Genomic_DNA"/>
</dbReference>
<dbReference type="AlphaFoldDB" id="A0AAE0PY78"/>
<evidence type="ECO:0000256" key="1">
    <source>
        <dbReference type="SAM" id="MobiDB-lite"/>
    </source>
</evidence>
<organism evidence="2 3">
    <name type="scientific">Hemibagrus guttatus</name>
    <dbReference type="NCBI Taxonomy" id="175788"/>
    <lineage>
        <taxon>Eukaryota</taxon>
        <taxon>Metazoa</taxon>
        <taxon>Chordata</taxon>
        <taxon>Craniata</taxon>
        <taxon>Vertebrata</taxon>
        <taxon>Euteleostomi</taxon>
        <taxon>Actinopterygii</taxon>
        <taxon>Neopterygii</taxon>
        <taxon>Teleostei</taxon>
        <taxon>Ostariophysi</taxon>
        <taxon>Siluriformes</taxon>
        <taxon>Bagridae</taxon>
        <taxon>Hemibagrus</taxon>
    </lineage>
</organism>
<feature type="region of interest" description="Disordered" evidence="1">
    <location>
        <begin position="99"/>
        <end position="123"/>
    </location>
</feature>
<comment type="caution">
    <text evidence="2">The sequence shown here is derived from an EMBL/GenBank/DDBJ whole genome shotgun (WGS) entry which is preliminary data.</text>
</comment>
<reference evidence="2" key="1">
    <citation type="submission" date="2023-06" db="EMBL/GenBank/DDBJ databases">
        <title>Male Hemibagrus guttatus genome.</title>
        <authorList>
            <person name="Bian C."/>
        </authorList>
    </citation>
    <scope>NUCLEOTIDE SEQUENCE</scope>
    <source>
        <strain evidence="2">Male_cb2023</strain>
        <tissue evidence="2">Muscle</tissue>
    </source>
</reference>